<evidence type="ECO:0000259" key="1">
    <source>
        <dbReference type="Pfam" id="PF04233"/>
    </source>
</evidence>
<dbReference type="Proteomes" id="UP000339049">
    <property type="component" value="Unassembled WGS sequence"/>
</dbReference>
<dbReference type="RefSeq" id="WP_143935194.1">
    <property type="nucleotide sequence ID" value="NZ_CABEIY010000007.1"/>
</dbReference>
<accession>A0AAE9QYV9</accession>
<dbReference type="EC" id="2.4.2.31" evidence="2"/>
<organism evidence="2 3">
    <name type="scientific">Streptococcus dysgalactiae subsp. equisimilis</name>
    <name type="common">Streptococcus equisimilis</name>
    <dbReference type="NCBI Taxonomy" id="119602"/>
    <lineage>
        <taxon>Bacteria</taxon>
        <taxon>Bacillati</taxon>
        <taxon>Bacillota</taxon>
        <taxon>Bacilli</taxon>
        <taxon>Lactobacillales</taxon>
        <taxon>Streptococcaceae</taxon>
        <taxon>Streptococcus</taxon>
    </lineage>
</organism>
<evidence type="ECO:0000313" key="3">
    <source>
        <dbReference type="Proteomes" id="UP000339049"/>
    </source>
</evidence>
<dbReference type="Pfam" id="PF04233">
    <property type="entry name" value="Phage_Mu_F"/>
    <property type="match status" value="1"/>
</dbReference>
<dbReference type="EMBL" id="CABEIY010000007">
    <property type="protein sequence ID" value="VTT25720.1"/>
    <property type="molecule type" value="Genomic_DNA"/>
</dbReference>
<reference evidence="2 3" key="1">
    <citation type="submission" date="2019-05" db="EMBL/GenBank/DDBJ databases">
        <authorList>
            <consortium name="Pathogen Informatics"/>
        </authorList>
    </citation>
    <scope>NUCLEOTIDE SEQUENCE [LARGE SCALE GENOMIC DNA]</scope>
    <source>
        <strain evidence="2 3">NCTC11557</strain>
    </source>
</reference>
<proteinExistence type="predicted"/>
<protein>
    <submittedName>
        <fullName evidence="2">NAD(+)--arginine ADP-ribosyltransferase EFV</fullName>
        <ecNumber evidence="2">2.4.2.31</ecNumber>
    </submittedName>
</protein>
<dbReference type="AlphaFoldDB" id="A0AAE9QYV9"/>
<keyword evidence="2" id="KW-0808">Transferase</keyword>
<evidence type="ECO:0000313" key="2">
    <source>
        <dbReference type="EMBL" id="VTT25720.1"/>
    </source>
</evidence>
<gene>
    <name evidence="2" type="ORF">NCTC11557_01721</name>
</gene>
<sequence>MTELNKFQQEIENLLKNSDKKTEKELYNLYIQTIKDLKSALASDYRRLGDLTSTEKLKLSQMTALLNQLEHSVTELKKGLRTQINRHLIDTGKIAYNELFYEAESRYGAINFSMLREEALKTIIETPVANFKLSERLNDGIVERLKSNIKDDLTRVFLGGASYANASARLAEQGYSSYKRAMMITRTEAGRVQAVARQKSQLEAESLGVEFKKQWVATLDKRTRHNHSELDGVTVEADGYFEINGHKTKQPHMFGIAGEDVNCRCRTVSHLEGYDAQLRRNNENGTFIKYKNYRDWEKSKKGENNE</sequence>
<comment type="caution">
    <text evidence="2">The sequence shown here is derived from an EMBL/GenBank/DDBJ whole genome shotgun (WGS) entry which is preliminary data.</text>
</comment>
<feature type="domain" description="Phage head morphogenesis" evidence="1">
    <location>
        <begin position="148"/>
        <end position="267"/>
    </location>
</feature>
<name>A0AAE9QYV9_STREQ</name>
<dbReference type="GO" id="GO:0106274">
    <property type="term" value="F:NAD+-protein-arginine ADP-ribosyltransferase activity"/>
    <property type="evidence" value="ECO:0007669"/>
    <property type="project" value="UniProtKB-EC"/>
</dbReference>
<dbReference type="InterPro" id="IPR006528">
    <property type="entry name" value="Phage_head_morphogenesis_dom"/>
</dbReference>
<keyword evidence="2" id="KW-0328">Glycosyltransferase</keyword>